<proteinExistence type="predicted"/>
<reference evidence="1 2" key="1">
    <citation type="journal article" date="2016" name="Nat. Commun.">
        <title>Thousands of microbial genomes shed light on interconnected biogeochemical processes in an aquifer system.</title>
        <authorList>
            <person name="Anantharaman K."/>
            <person name="Brown C.T."/>
            <person name="Hug L.A."/>
            <person name="Sharon I."/>
            <person name="Castelle C.J."/>
            <person name="Probst A.J."/>
            <person name="Thomas B.C."/>
            <person name="Singh A."/>
            <person name="Wilkins M.J."/>
            <person name="Karaoz U."/>
            <person name="Brodie E.L."/>
            <person name="Williams K.H."/>
            <person name="Hubbard S.S."/>
            <person name="Banfield J.F."/>
        </authorList>
    </citation>
    <scope>NUCLEOTIDE SEQUENCE [LARGE SCALE GENOMIC DNA]</scope>
</reference>
<evidence type="ECO:0000313" key="1">
    <source>
        <dbReference type="EMBL" id="OGY12806.1"/>
    </source>
</evidence>
<name>A0A1G1VBS5_9BACT</name>
<dbReference type="EMBL" id="MHCC01000024">
    <property type="protein sequence ID" value="OGY12806.1"/>
    <property type="molecule type" value="Genomic_DNA"/>
</dbReference>
<accession>A0A1G1VBS5</accession>
<dbReference type="AlphaFoldDB" id="A0A1G1VBS5"/>
<comment type="caution">
    <text evidence="1">The sequence shown here is derived from an EMBL/GenBank/DDBJ whole genome shotgun (WGS) entry which is preliminary data.</text>
</comment>
<protein>
    <submittedName>
        <fullName evidence="1">Uncharacterized protein</fullName>
    </submittedName>
</protein>
<gene>
    <name evidence="1" type="ORF">A3A77_02930</name>
</gene>
<evidence type="ECO:0000313" key="2">
    <source>
        <dbReference type="Proteomes" id="UP000178659"/>
    </source>
</evidence>
<dbReference type="Proteomes" id="UP000178659">
    <property type="component" value="Unassembled WGS sequence"/>
</dbReference>
<sequence>MGQSWQPALFYSCKEVTHENPPALVLCFRKHAVNVQLNKPSVAPMGREVKVMGHVISYTPASLGFETL</sequence>
<organism evidence="1 2">
    <name type="scientific">Candidatus Blackburnbacteria bacterium RIFCSPLOWO2_01_FULL_40_20</name>
    <dbReference type="NCBI Taxonomy" id="1797519"/>
    <lineage>
        <taxon>Bacteria</taxon>
        <taxon>Candidatus Blackburniibacteriota</taxon>
    </lineage>
</organism>